<evidence type="ECO:0000313" key="1">
    <source>
        <dbReference type="EMBL" id="QDH89353.1"/>
    </source>
</evidence>
<organism evidence="1">
    <name type="scientific">Leviviridae sp</name>
    <dbReference type="NCBI Taxonomy" id="2027243"/>
    <lineage>
        <taxon>Viruses</taxon>
        <taxon>Riboviria</taxon>
        <taxon>Orthornavirae</taxon>
        <taxon>Lenarviricota</taxon>
        <taxon>Leviviricetes</taxon>
        <taxon>Norzivirales</taxon>
        <taxon>Fiersviridae</taxon>
    </lineage>
</organism>
<reference evidence="1" key="1">
    <citation type="submission" date="2019-05" db="EMBL/GenBank/DDBJ databases">
        <title>Metatranscriptomic reconstruction reveals RNA viruses with the potential to shape carbon cycling in soil.</title>
        <authorList>
            <person name="Starr E.P."/>
            <person name="Nuccio E."/>
            <person name="Pett-Ridge J."/>
            <person name="Banfield J.F."/>
            <person name="Firestone M.K."/>
        </authorList>
    </citation>
    <scope>NUCLEOTIDE SEQUENCE</scope>
    <source>
        <strain evidence="1">H4_Bulk_47_scaffold_249</strain>
    </source>
</reference>
<sequence length="120" mass="13114">MLSEPLSIVIGSDTFSLPRVKSGDLSSTYQSNDLNVILEISHTMSGKGTNQRVRTMVKLTHRKVVPDPLTAANDYDQVVYHSVIDRPVAGFTVGDVQNQVYAQQAFLSSTNVAKLFGLES</sequence>
<gene>
    <name evidence="1" type="ORF">H4Bulk47249_000002</name>
</gene>
<protein>
    <submittedName>
        <fullName evidence="1">Uncharacterized protein</fullName>
    </submittedName>
</protein>
<proteinExistence type="predicted"/>
<dbReference type="EMBL" id="MN034770">
    <property type="protein sequence ID" value="QDH89353.1"/>
    <property type="molecule type" value="Genomic_RNA"/>
</dbReference>
<name>A0A514D6U6_9VIRU</name>
<accession>A0A514D6U6</accession>